<keyword evidence="3" id="KW-1185">Reference proteome</keyword>
<evidence type="ECO:0000256" key="1">
    <source>
        <dbReference type="SAM" id="Phobius"/>
    </source>
</evidence>
<keyword evidence="1" id="KW-0472">Membrane</keyword>
<name>A0A285H5Q8_9FIRM</name>
<keyword evidence="1" id="KW-1133">Transmembrane helix</keyword>
<sequence length="128" mass="14960">MFFIDFLFVLVFAILFTGIFARGVSKYETRNDLFIFFILILLITWSGGRWITPIGPLLWGVPWLSFMIVGLFFALLLTAINHGRYRSYNNRDKTNEKFHAKTQTIYALNIFFWILAFGLCLSIILAYI</sequence>
<evidence type="ECO:0000313" key="2">
    <source>
        <dbReference type="EMBL" id="SNY31077.1"/>
    </source>
</evidence>
<proteinExistence type="predicted"/>
<feature type="transmembrane region" description="Helical" evidence="1">
    <location>
        <begin position="63"/>
        <end position="83"/>
    </location>
</feature>
<organism evidence="2 3">
    <name type="scientific">Orenia metallireducens</name>
    <dbReference type="NCBI Taxonomy" id="1413210"/>
    <lineage>
        <taxon>Bacteria</taxon>
        <taxon>Bacillati</taxon>
        <taxon>Bacillota</taxon>
        <taxon>Clostridia</taxon>
        <taxon>Halanaerobiales</taxon>
        <taxon>Halobacteroidaceae</taxon>
        <taxon>Orenia</taxon>
    </lineage>
</organism>
<dbReference type="RefSeq" id="WP_097018075.1">
    <property type="nucleotide sequence ID" value="NZ_OBDZ01000014.1"/>
</dbReference>
<dbReference type="EMBL" id="OBDZ01000014">
    <property type="protein sequence ID" value="SNY31077.1"/>
    <property type="molecule type" value="Genomic_DNA"/>
</dbReference>
<feature type="transmembrane region" description="Helical" evidence="1">
    <location>
        <begin position="104"/>
        <end position="127"/>
    </location>
</feature>
<accession>A0A285H5Q8</accession>
<feature type="transmembrane region" description="Helical" evidence="1">
    <location>
        <begin position="33"/>
        <end position="51"/>
    </location>
</feature>
<gene>
    <name evidence="2" type="ORF">SAMN06265827_11481</name>
</gene>
<dbReference type="OrthoDB" id="897258at2"/>
<keyword evidence="1" id="KW-0812">Transmembrane</keyword>
<reference evidence="3" key="1">
    <citation type="submission" date="2017-09" db="EMBL/GenBank/DDBJ databases">
        <authorList>
            <person name="Varghese N."/>
            <person name="Submissions S."/>
        </authorList>
    </citation>
    <scope>NUCLEOTIDE SEQUENCE [LARGE SCALE GENOMIC DNA]</scope>
    <source>
        <strain evidence="3">MSL47</strain>
    </source>
</reference>
<protein>
    <submittedName>
        <fullName evidence="2">Uncharacterized protein</fullName>
    </submittedName>
</protein>
<feature type="transmembrane region" description="Helical" evidence="1">
    <location>
        <begin position="6"/>
        <end position="24"/>
    </location>
</feature>
<dbReference type="Proteomes" id="UP000219573">
    <property type="component" value="Unassembled WGS sequence"/>
</dbReference>
<dbReference type="AlphaFoldDB" id="A0A285H5Q8"/>
<evidence type="ECO:0000313" key="3">
    <source>
        <dbReference type="Proteomes" id="UP000219573"/>
    </source>
</evidence>